<evidence type="ECO:0000313" key="7">
    <source>
        <dbReference type="Proteomes" id="UP000694924"/>
    </source>
</evidence>
<dbReference type="GeneID" id="107070640"/>
<dbReference type="Gene3D" id="2.40.30.10">
    <property type="entry name" value="Translation factors"/>
    <property type="match status" value="1"/>
</dbReference>
<sequence>MTTRVSTLKMISNENEDIFDNRPKTPPKESCCGSGCNPCILDVYEKLLKQWEERKKNNILIERKKNVISPTSLNTFVVSDNYKASKDYIFLWLEYKGNINNNRSLYLIPGQYIILRYGSMSKAYTPISWSETSLMLLIKVYPSGRFSQLLNNAKKNDEFEIRGPYGDFIYNINSFHEIIMFSIGSGITAVYPIAKVIVENEEEETKINFIAGFQSISCVPLKKELQNLADYWNFVCTLHISEDLVSDTNQSIHGINIENERLSKQSVYNYLQRNQKPNTTLILICGTDEFNHSIEQWSRENNYSHIHVFR</sequence>
<dbReference type="Pfam" id="PF00970">
    <property type="entry name" value="FAD_binding_6"/>
    <property type="match status" value="1"/>
</dbReference>
<protein>
    <submittedName>
        <fullName evidence="8 9">NADH-cytochrome b5 reductase-like isoform X1</fullName>
    </submittedName>
</protein>
<gene>
    <name evidence="8 9" type="primary">LOC107070640</name>
</gene>
<feature type="domain" description="FAD-binding FR-type" evidence="6">
    <location>
        <begin position="71"/>
        <end position="171"/>
    </location>
</feature>
<evidence type="ECO:0000256" key="3">
    <source>
        <dbReference type="ARBA" id="ARBA00022630"/>
    </source>
</evidence>
<keyword evidence="7" id="KW-1185">Reference proteome</keyword>
<dbReference type="Gene3D" id="3.40.50.80">
    <property type="entry name" value="Nucleotide-binding domain of ferredoxin-NADP reductase (FNR) module"/>
    <property type="match status" value="1"/>
</dbReference>
<dbReference type="InterPro" id="IPR001834">
    <property type="entry name" value="CBR-like"/>
</dbReference>
<evidence type="ECO:0000256" key="2">
    <source>
        <dbReference type="ARBA" id="ARBA00006105"/>
    </source>
</evidence>
<accession>A0ABM1IWC9</accession>
<evidence type="ECO:0000259" key="6">
    <source>
        <dbReference type="PROSITE" id="PS51384"/>
    </source>
</evidence>
<dbReference type="Pfam" id="PF09791">
    <property type="entry name" value="Oxidored-like"/>
    <property type="match status" value="1"/>
</dbReference>
<dbReference type="InterPro" id="IPR008333">
    <property type="entry name" value="Cbr1-like_FAD-bd_dom"/>
</dbReference>
<dbReference type="Proteomes" id="UP000694924">
    <property type="component" value="Unplaced"/>
</dbReference>
<dbReference type="SUPFAM" id="SSF63380">
    <property type="entry name" value="Riboflavin synthase domain-like"/>
    <property type="match status" value="1"/>
</dbReference>
<keyword evidence="5" id="KW-0560">Oxidoreductase</keyword>
<dbReference type="SUPFAM" id="SSF52343">
    <property type="entry name" value="Ferredoxin reductase-like, C-terminal NADP-linked domain"/>
    <property type="match status" value="1"/>
</dbReference>
<reference evidence="8 9" key="1">
    <citation type="submission" date="2025-05" db="UniProtKB">
        <authorList>
            <consortium name="RefSeq"/>
        </authorList>
    </citation>
    <scope>IDENTIFICATION</scope>
    <source>
        <tissue evidence="8 9">Whole body</tissue>
    </source>
</reference>
<dbReference type="InterPro" id="IPR001433">
    <property type="entry name" value="OxRdtase_FAD/NAD-bd"/>
</dbReference>
<name>A0ABM1IWC9_POLDO</name>
<dbReference type="PANTHER" id="PTHR19370">
    <property type="entry name" value="NADH-CYTOCHROME B5 REDUCTASE"/>
    <property type="match status" value="1"/>
</dbReference>
<evidence type="ECO:0000256" key="5">
    <source>
        <dbReference type="ARBA" id="ARBA00023002"/>
    </source>
</evidence>
<dbReference type="PANTHER" id="PTHR19370:SF184">
    <property type="entry name" value="NADH-CYTOCHROME B5 REDUCTASE-LIKE"/>
    <property type="match status" value="1"/>
</dbReference>
<evidence type="ECO:0000313" key="9">
    <source>
        <dbReference type="RefSeq" id="XP_015184516.1"/>
    </source>
</evidence>
<dbReference type="Pfam" id="PF00175">
    <property type="entry name" value="NAD_binding_1"/>
    <property type="match status" value="1"/>
</dbReference>
<comment type="cofactor">
    <cofactor evidence="1">
        <name>FAD</name>
        <dbReference type="ChEBI" id="CHEBI:57692"/>
    </cofactor>
</comment>
<keyword evidence="4" id="KW-0274">FAD</keyword>
<dbReference type="RefSeq" id="XP_015184515.1">
    <property type="nucleotide sequence ID" value="XM_015329029.1"/>
</dbReference>
<comment type="similarity">
    <text evidence="2">Belongs to the flavoprotein pyridine nucleotide cytochrome reductase family.</text>
</comment>
<keyword evidence="3" id="KW-0285">Flavoprotein</keyword>
<dbReference type="InterPro" id="IPR019180">
    <property type="entry name" value="Oxidoreductase-like_N"/>
</dbReference>
<dbReference type="CDD" id="cd06183">
    <property type="entry name" value="cyt_b5_reduct_like"/>
    <property type="match status" value="1"/>
</dbReference>
<organism evidence="7 9">
    <name type="scientific">Polistes dominula</name>
    <name type="common">European paper wasp</name>
    <name type="synonym">Vespa dominula</name>
    <dbReference type="NCBI Taxonomy" id="743375"/>
    <lineage>
        <taxon>Eukaryota</taxon>
        <taxon>Metazoa</taxon>
        <taxon>Ecdysozoa</taxon>
        <taxon>Arthropoda</taxon>
        <taxon>Hexapoda</taxon>
        <taxon>Insecta</taxon>
        <taxon>Pterygota</taxon>
        <taxon>Neoptera</taxon>
        <taxon>Endopterygota</taxon>
        <taxon>Hymenoptera</taxon>
        <taxon>Apocrita</taxon>
        <taxon>Aculeata</taxon>
        <taxon>Vespoidea</taxon>
        <taxon>Vespidae</taxon>
        <taxon>Polistinae</taxon>
        <taxon>Polistini</taxon>
        <taxon>Polistes</taxon>
    </lineage>
</organism>
<proteinExistence type="inferred from homology"/>
<dbReference type="InterPro" id="IPR017938">
    <property type="entry name" value="Riboflavin_synthase-like_b-brl"/>
</dbReference>
<dbReference type="PROSITE" id="PS51384">
    <property type="entry name" value="FAD_FR"/>
    <property type="match status" value="1"/>
</dbReference>
<evidence type="ECO:0000313" key="8">
    <source>
        <dbReference type="RefSeq" id="XP_015184515.1"/>
    </source>
</evidence>
<dbReference type="InterPro" id="IPR017927">
    <property type="entry name" value="FAD-bd_FR_type"/>
</dbReference>
<evidence type="ECO:0000256" key="1">
    <source>
        <dbReference type="ARBA" id="ARBA00001974"/>
    </source>
</evidence>
<dbReference type="RefSeq" id="XP_015184516.1">
    <property type="nucleotide sequence ID" value="XM_015329030.1"/>
</dbReference>
<evidence type="ECO:0000256" key="4">
    <source>
        <dbReference type="ARBA" id="ARBA00022827"/>
    </source>
</evidence>
<dbReference type="InterPro" id="IPR039261">
    <property type="entry name" value="FNR_nucleotide-bd"/>
</dbReference>